<accession>A0ACB5SX80</accession>
<dbReference type="EMBL" id="BSXS01001287">
    <property type="protein sequence ID" value="GME75712.1"/>
    <property type="molecule type" value="Genomic_DNA"/>
</dbReference>
<reference evidence="1" key="1">
    <citation type="submission" date="2023-04" db="EMBL/GenBank/DDBJ databases">
        <title>Ambrosiozyma monospora NBRC 10751.</title>
        <authorList>
            <person name="Ichikawa N."/>
            <person name="Sato H."/>
            <person name="Tonouchi N."/>
        </authorList>
    </citation>
    <scope>NUCLEOTIDE SEQUENCE</scope>
    <source>
        <strain evidence="1">NBRC 10751</strain>
    </source>
</reference>
<keyword evidence="2" id="KW-1185">Reference proteome</keyword>
<evidence type="ECO:0000313" key="2">
    <source>
        <dbReference type="Proteomes" id="UP001165064"/>
    </source>
</evidence>
<sequence>MQKIIELGRNIREKKTISLKTPLKQLVVLHSDKDYLKDVESLKGYIVEELNVRDIIITSDEDKYGVEYRAVADWPVLGKKLKKDAKKVKVALPKLTSTEVKGYLHDGKITVDGIDLVKGDLAVLRGLPDSKVNAGQEARSEGDVLIILDINLYPELQTEGIARELINRIQRLRKKCNLQQTDDVQVQYKIQKDTIGLADVIKQHSDILEKSTRRPLEVYSESTNGVIGEEEANINDTILTLRLLKL</sequence>
<dbReference type="Proteomes" id="UP001165064">
    <property type="component" value="Unassembled WGS sequence"/>
</dbReference>
<evidence type="ECO:0000313" key="1">
    <source>
        <dbReference type="EMBL" id="GME75712.1"/>
    </source>
</evidence>
<proteinExistence type="predicted"/>
<name>A0ACB5SX80_AMBMO</name>
<organism evidence="1 2">
    <name type="scientific">Ambrosiozyma monospora</name>
    <name type="common">Yeast</name>
    <name type="synonym">Endomycopsis monosporus</name>
    <dbReference type="NCBI Taxonomy" id="43982"/>
    <lineage>
        <taxon>Eukaryota</taxon>
        <taxon>Fungi</taxon>
        <taxon>Dikarya</taxon>
        <taxon>Ascomycota</taxon>
        <taxon>Saccharomycotina</taxon>
        <taxon>Pichiomycetes</taxon>
        <taxon>Pichiales</taxon>
        <taxon>Pichiaceae</taxon>
        <taxon>Ambrosiozyma</taxon>
    </lineage>
</organism>
<gene>
    <name evidence="1" type="ORF">Amon02_000228100</name>
</gene>
<comment type="caution">
    <text evidence="1">The sequence shown here is derived from an EMBL/GenBank/DDBJ whole genome shotgun (WGS) entry which is preliminary data.</text>
</comment>
<protein>
    <submittedName>
        <fullName evidence="1">Unnamed protein product</fullName>
    </submittedName>
</protein>